<dbReference type="Proteomes" id="UP000006008">
    <property type="component" value="Unassembled WGS sequence"/>
</dbReference>
<dbReference type="eggNOG" id="ENOG502Z9QX">
    <property type="taxonomic scope" value="Bacteria"/>
</dbReference>
<protein>
    <recommendedName>
        <fullName evidence="7">HYDIN/VesB/CFA65-like Ig-like domain-containing protein</fullName>
    </recommendedName>
</protein>
<comment type="subcellular location">
    <subcellularLocation>
        <location evidence="1">Cell projection</location>
        <location evidence="1">Cilium</location>
    </subcellularLocation>
    <subcellularLocation>
        <location evidence="2">Cytoplasm</location>
    </subcellularLocation>
</comment>
<dbReference type="PANTHER" id="PTHR37833:SF1">
    <property type="entry name" value="SIGNAL PEPTIDE PROTEIN"/>
    <property type="match status" value="1"/>
</dbReference>
<organism evidence="8 9">
    <name type="scientific">Alistipes indistinctus YIT 12060</name>
    <dbReference type="NCBI Taxonomy" id="742725"/>
    <lineage>
        <taxon>Bacteria</taxon>
        <taxon>Pseudomonadati</taxon>
        <taxon>Bacteroidota</taxon>
        <taxon>Bacteroidia</taxon>
        <taxon>Bacteroidales</taxon>
        <taxon>Rikenellaceae</taxon>
        <taxon>Alistipes</taxon>
    </lineage>
</organism>
<dbReference type="GeneID" id="92815395"/>
<feature type="chain" id="PRO_5003478032" description="HYDIN/VesB/CFA65-like Ig-like domain-containing protein" evidence="6">
    <location>
        <begin position="20"/>
        <end position="361"/>
    </location>
</feature>
<dbReference type="Pfam" id="PF07610">
    <property type="entry name" value="DUF1573"/>
    <property type="match status" value="1"/>
</dbReference>
<keyword evidence="3" id="KW-0963">Cytoplasm</keyword>
<evidence type="ECO:0000256" key="6">
    <source>
        <dbReference type="SAM" id="SignalP"/>
    </source>
</evidence>
<evidence type="ECO:0000256" key="3">
    <source>
        <dbReference type="ARBA" id="ARBA00022490"/>
    </source>
</evidence>
<dbReference type="PANTHER" id="PTHR37833">
    <property type="entry name" value="LIPOPROTEIN-RELATED"/>
    <property type="match status" value="1"/>
</dbReference>
<dbReference type="NCBIfam" id="NF012200">
    <property type="entry name" value="choice_anch_D"/>
    <property type="match status" value="1"/>
</dbReference>
<dbReference type="Gene3D" id="2.60.40.10">
    <property type="entry name" value="Immunoglobulins"/>
    <property type="match status" value="2"/>
</dbReference>
<comment type="caution">
    <text evidence="8">The sequence shown here is derived from an EMBL/GenBank/DDBJ whole genome shotgun (WGS) entry which is preliminary data.</text>
</comment>
<dbReference type="GO" id="GO:0005737">
    <property type="term" value="C:cytoplasm"/>
    <property type="evidence" value="ECO:0007669"/>
    <property type="project" value="UniProtKB-SubCell"/>
</dbReference>
<feature type="domain" description="HYDIN/VesB/CFA65-like Ig-like" evidence="7">
    <location>
        <begin position="262"/>
        <end position="358"/>
    </location>
</feature>
<keyword evidence="4" id="KW-0969">Cilium</keyword>
<dbReference type="AlphaFoldDB" id="G5HAA8"/>
<evidence type="ECO:0000256" key="4">
    <source>
        <dbReference type="ARBA" id="ARBA00023069"/>
    </source>
</evidence>
<gene>
    <name evidence="8" type="ORF">HMPREF9450_01573</name>
</gene>
<evidence type="ECO:0000256" key="5">
    <source>
        <dbReference type="ARBA" id="ARBA00023273"/>
    </source>
</evidence>
<evidence type="ECO:0000313" key="8">
    <source>
        <dbReference type="EMBL" id="EHB91524.1"/>
    </source>
</evidence>
<dbReference type="HOGENOM" id="CLU_051681_0_0_10"/>
<dbReference type="EMBL" id="ADLD01000013">
    <property type="protein sequence ID" value="EHB91524.1"/>
    <property type="molecule type" value="Genomic_DNA"/>
</dbReference>
<dbReference type="Pfam" id="PF22544">
    <property type="entry name" value="HYDIN_VesB_CFA65-like_Ig"/>
    <property type="match status" value="1"/>
</dbReference>
<keyword evidence="5" id="KW-0966">Cell projection</keyword>
<dbReference type="InterPro" id="IPR013783">
    <property type="entry name" value="Ig-like_fold"/>
</dbReference>
<name>G5HAA8_9BACT</name>
<evidence type="ECO:0000256" key="2">
    <source>
        <dbReference type="ARBA" id="ARBA00004496"/>
    </source>
</evidence>
<sequence length="361" mass="39749">MKRFVFIAVALLAFWGAAAQQPSTMKFTADEWDFGTIKEEGGKVSHRFEFTNSGPNPFVIQKVETSCGCTTPTFTREPVLPGRKGYVEITYDPLYRPGSFRREVTVTSNDRKNINKLIIRGNVIATPRTPQQEFPVEVGGGLMASRTTVGVGYLARGTSQAGTLEYYNDSKNSVTLGVEYESPAIPGFSVSFSSPVLQPGARGVMTLTFDLRSADLWGRLTGGFYLTVNGRKMPVRFTATGIAVEDFSNLTPEQFNQGVRADFTAQYYHFGDVRAGEEKTKNFTVTNTGRLPLVVRYVHPDEHMSVTLKQGAVIRPGGSVTFSGTLRTEGARPGRFMGTTVIILNDPQRPMRELRLTGNVI</sequence>
<dbReference type="InterPro" id="IPR011467">
    <property type="entry name" value="DUF1573"/>
</dbReference>
<dbReference type="PATRIC" id="fig|742725.3.peg.1666"/>
<evidence type="ECO:0000256" key="1">
    <source>
        <dbReference type="ARBA" id="ARBA00004138"/>
    </source>
</evidence>
<evidence type="ECO:0000313" key="9">
    <source>
        <dbReference type="Proteomes" id="UP000006008"/>
    </source>
</evidence>
<accession>G5HAA8</accession>
<keyword evidence="9" id="KW-1185">Reference proteome</keyword>
<dbReference type="STRING" id="742725.HMPREF9450_01573"/>
<dbReference type="RefSeq" id="WP_009134379.1">
    <property type="nucleotide sequence ID" value="NZ_CP102250.1"/>
</dbReference>
<feature type="signal peptide" evidence="6">
    <location>
        <begin position="1"/>
        <end position="19"/>
    </location>
</feature>
<evidence type="ECO:0000259" key="7">
    <source>
        <dbReference type="Pfam" id="PF22544"/>
    </source>
</evidence>
<dbReference type="InterPro" id="IPR053879">
    <property type="entry name" value="HYDIN_VesB_CFA65-like_Ig"/>
</dbReference>
<keyword evidence="6" id="KW-0732">Signal</keyword>
<reference evidence="8 9" key="1">
    <citation type="submission" date="2011-08" db="EMBL/GenBank/DDBJ databases">
        <title>The Genome Sequence of Alistipes indistinctus YIT 12060.</title>
        <authorList>
            <consortium name="The Broad Institute Genome Sequencing Platform"/>
            <person name="Earl A."/>
            <person name="Ward D."/>
            <person name="Feldgarden M."/>
            <person name="Gevers D."/>
            <person name="Morotomi M."/>
            <person name="Young S.K."/>
            <person name="Zeng Q."/>
            <person name="Gargeya S."/>
            <person name="Fitzgerald M."/>
            <person name="Haas B."/>
            <person name="Abouelleil A."/>
            <person name="Alvarado L."/>
            <person name="Arachchi H.M."/>
            <person name="Berlin A."/>
            <person name="Brown A."/>
            <person name="Chapman S.B."/>
            <person name="Chen Z."/>
            <person name="Dunbar C."/>
            <person name="Freedman E."/>
            <person name="Gearin G."/>
            <person name="Gellesch M."/>
            <person name="Goldberg J."/>
            <person name="Griggs A."/>
            <person name="Gujja S."/>
            <person name="Heiman D."/>
            <person name="Howarth C."/>
            <person name="Larson L."/>
            <person name="Lui A."/>
            <person name="MacDonald P.J.P."/>
            <person name="Montmayeur A."/>
            <person name="Murphy C."/>
            <person name="Neiman D."/>
            <person name="Pearson M."/>
            <person name="Priest M."/>
            <person name="Roberts A."/>
            <person name="Saif S."/>
            <person name="Shea T."/>
            <person name="Shenoy N."/>
            <person name="Sisk P."/>
            <person name="Stolte C."/>
            <person name="Sykes S."/>
            <person name="Wortman J."/>
            <person name="Nusbaum C."/>
            <person name="Birren B."/>
        </authorList>
    </citation>
    <scope>NUCLEOTIDE SEQUENCE [LARGE SCALE GENOMIC DNA]</scope>
    <source>
        <strain evidence="8 9">YIT 12060</strain>
    </source>
</reference>
<proteinExistence type="predicted"/>